<feature type="compositionally biased region" description="Basic and acidic residues" evidence="1">
    <location>
        <begin position="400"/>
        <end position="415"/>
    </location>
</feature>
<dbReference type="OrthoDB" id="3265815at2759"/>
<feature type="non-terminal residue" evidence="2">
    <location>
        <position position="526"/>
    </location>
</feature>
<comment type="caution">
    <text evidence="2">The sequence shown here is derived from an EMBL/GenBank/DDBJ whole genome shotgun (WGS) entry which is preliminary data.</text>
</comment>
<feature type="non-terminal residue" evidence="2">
    <location>
        <position position="1"/>
    </location>
</feature>
<proteinExistence type="predicted"/>
<name>A0A550CJ41_9AGAR</name>
<accession>A0A550CJ41</accession>
<dbReference type="Proteomes" id="UP000320762">
    <property type="component" value="Unassembled WGS sequence"/>
</dbReference>
<dbReference type="EMBL" id="VDMD01000006">
    <property type="protein sequence ID" value="TRM64766.1"/>
    <property type="molecule type" value="Genomic_DNA"/>
</dbReference>
<protein>
    <submittedName>
        <fullName evidence="2">Uncharacterized protein</fullName>
    </submittedName>
</protein>
<gene>
    <name evidence="2" type="ORF">BD626DRAFT_388473</name>
</gene>
<sequence>QHSPEMLTIPSPPKSGTCALGAEAMISMSTTFTASSTHGGVPTDAVIASTDNIYFYVNTALLAGLSTNGFDGLLPPRDRSLDGLPLSRAKDASDVLNIVLHAVHNMSPAAYAPTLATLVAALERIPVYGLSPARLAGPSSALYAALLSQAPLAPLTVYAAAARCGLNDLATVVSPYLLPLQLSSLTDGQAEAMGAIYLKWLFLLHKQRVDAMKGILAQAPYPHVETDACTFADQKKVARAWQLAAAYLVSEARPDLPPSTIESTVNSLMTSVTCEGCKDALRKRMQKAVVEWTMVPVREHVLEIASKEASGKLPSELSSQSLEPGPTRMEDIKDVIQRFPAPPSAQPEDMEELPLLSAGPSRQPIILVECTDSWARTKASSRPVATRCGSLHHPRRTRLSRTDSNEARRQQRYSEAEQALAESLRAPDPSTPEAQTQALRKTASLLQALSEDSGEAARHFRAVIAARDLHGPPLRAAKRERWLLEHRQRQCVEQAARLERGAPPASPAPTRRQVNLARFLEASGHR</sequence>
<evidence type="ECO:0000256" key="1">
    <source>
        <dbReference type="SAM" id="MobiDB-lite"/>
    </source>
</evidence>
<feature type="compositionally biased region" description="Basic residues" evidence="1">
    <location>
        <begin position="390"/>
        <end position="399"/>
    </location>
</feature>
<dbReference type="AlphaFoldDB" id="A0A550CJ41"/>
<organism evidence="2 3">
    <name type="scientific">Schizophyllum amplum</name>
    <dbReference type="NCBI Taxonomy" id="97359"/>
    <lineage>
        <taxon>Eukaryota</taxon>
        <taxon>Fungi</taxon>
        <taxon>Dikarya</taxon>
        <taxon>Basidiomycota</taxon>
        <taxon>Agaricomycotina</taxon>
        <taxon>Agaricomycetes</taxon>
        <taxon>Agaricomycetidae</taxon>
        <taxon>Agaricales</taxon>
        <taxon>Schizophyllaceae</taxon>
        <taxon>Schizophyllum</taxon>
    </lineage>
</organism>
<keyword evidence="3" id="KW-1185">Reference proteome</keyword>
<dbReference type="STRING" id="97359.A0A550CJ41"/>
<reference evidence="2 3" key="1">
    <citation type="journal article" date="2019" name="New Phytol.">
        <title>Comparative genomics reveals unique wood-decay strategies and fruiting body development in the Schizophyllaceae.</title>
        <authorList>
            <person name="Almasi E."/>
            <person name="Sahu N."/>
            <person name="Krizsan K."/>
            <person name="Balint B."/>
            <person name="Kovacs G.M."/>
            <person name="Kiss B."/>
            <person name="Cseklye J."/>
            <person name="Drula E."/>
            <person name="Henrissat B."/>
            <person name="Nagy I."/>
            <person name="Chovatia M."/>
            <person name="Adam C."/>
            <person name="LaButti K."/>
            <person name="Lipzen A."/>
            <person name="Riley R."/>
            <person name="Grigoriev I.V."/>
            <person name="Nagy L.G."/>
        </authorList>
    </citation>
    <scope>NUCLEOTIDE SEQUENCE [LARGE SCALE GENOMIC DNA]</scope>
    <source>
        <strain evidence="2 3">NL-1724</strain>
    </source>
</reference>
<evidence type="ECO:0000313" key="2">
    <source>
        <dbReference type="EMBL" id="TRM64766.1"/>
    </source>
</evidence>
<feature type="region of interest" description="Disordered" evidence="1">
    <location>
        <begin position="378"/>
        <end position="438"/>
    </location>
</feature>
<evidence type="ECO:0000313" key="3">
    <source>
        <dbReference type="Proteomes" id="UP000320762"/>
    </source>
</evidence>